<dbReference type="EMBL" id="LAZR01061746">
    <property type="protein sequence ID" value="KKK62951.1"/>
    <property type="molecule type" value="Genomic_DNA"/>
</dbReference>
<protein>
    <recommendedName>
        <fullName evidence="3">Addiction module toxin RelE</fullName>
    </recommendedName>
</protein>
<proteinExistence type="predicted"/>
<dbReference type="PANTHER" id="PTHR35601:SF1">
    <property type="entry name" value="TOXIN RELE"/>
    <property type="match status" value="1"/>
</dbReference>
<reference evidence="2" key="1">
    <citation type="journal article" date="2015" name="Nature">
        <title>Complex archaea that bridge the gap between prokaryotes and eukaryotes.</title>
        <authorList>
            <person name="Spang A."/>
            <person name="Saw J.H."/>
            <person name="Jorgensen S.L."/>
            <person name="Zaremba-Niedzwiedzka K."/>
            <person name="Martijn J."/>
            <person name="Lind A.E."/>
            <person name="van Eijk R."/>
            <person name="Schleper C."/>
            <person name="Guy L."/>
            <person name="Ettema T.J."/>
        </authorList>
    </citation>
    <scope>NUCLEOTIDE SEQUENCE</scope>
</reference>
<dbReference type="InterPro" id="IPR035093">
    <property type="entry name" value="RelE/ParE_toxin_dom_sf"/>
</dbReference>
<dbReference type="Gene3D" id="3.30.2310.20">
    <property type="entry name" value="RelE-like"/>
    <property type="match status" value="1"/>
</dbReference>
<comment type="caution">
    <text evidence="2">The sequence shown here is derived from an EMBL/GenBank/DDBJ whole genome shotgun (WGS) entry which is preliminary data.</text>
</comment>
<dbReference type="NCBIfam" id="TIGR02385">
    <property type="entry name" value="RelE_StbE"/>
    <property type="match status" value="1"/>
</dbReference>
<dbReference type="Pfam" id="PF05016">
    <property type="entry name" value="ParE_toxin"/>
    <property type="match status" value="1"/>
</dbReference>
<accession>A0A0F8ZSP8</accession>
<evidence type="ECO:0000313" key="2">
    <source>
        <dbReference type="EMBL" id="KKK62951.1"/>
    </source>
</evidence>
<dbReference type="AlphaFoldDB" id="A0A0F8ZSP8"/>
<dbReference type="PANTHER" id="PTHR35601">
    <property type="entry name" value="TOXIN RELE"/>
    <property type="match status" value="1"/>
</dbReference>
<organism evidence="2">
    <name type="scientific">marine sediment metagenome</name>
    <dbReference type="NCBI Taxonomy" id="412755"/>
    <lineage>
        <taxon>unclassified sequences</taxon>
        <taxon>metagenomes</taxon>
        <taxon>ecological metagenomes</taxon>
    </lineage>
</organism>
<name>A0A0F8ZSP8_9ZZZZ</name>
<dbReference type="SUPFAM" id="SSF143011">
    <property type="entry name" value="RelE-like"/>
    <property type="match status" value="1"/>
</dbReference>
<evidence type="ECO:0008006" key="3">
    <source>
        <dbReference type="Google" id="ProtNLM"/>
    </source>
</evidence>
<evidence type="ECO:0000256" key="1">
    <source>
        <dbReference type="ARBA" id="ARBA00022649"/>
    </source>
</evidence>
<sequence length="83" mass="9725">MTYKAQYKASVKKDLRRIDKKEAKKILDIIKSELADNPGKGKMLTGEYSELYLYRVGNYRIVYALLKESILILRIGHRKSIYI</sequence>
<keyword evidence="1" id="KW-1277">Toxin-antitoxin system</keyword>
<dbReference type="InterPro" id="IPR007712">
    <property type="entry name" value="RelE/ParE_toxin"/>
</dbReference>
<gene>
    <name evidence="2" type="ORF">LCGC14_2999190</name>
</gene>